<dbReference type="EMBL" id="JBHSZQ010000004">
    <property type="protein sequence ID" value="MFC7125224.1"/>
    <property type="molecule type" value="Genomic_DNA"/>
</dbReference>
<feature type="region of interest" description="Disordered" evidence="1">
    <location>
        <begin position="1"/>
        <end position="25"/>
    </location>
</feature>
<feature type="transmembrane region" description="Helical" evidence="2">
    <location>
        <begin position="260"/>
        <end position="278"/>
    </location>
</feature>
<name>A0ABD5X6M5_9EURY</name>
<feature type="transmembrane region" description="Helical" evidence="2">
    <location>
        <begin position="332"/>
        <end position="352"/>
    </location>
</feature>
<organism evidence="3 4">
    <name type="scientific">Halovenus rubra</name>
    <dbReference type="NCBI Taxonomy" id="869890"/>
    <lineage>
        <taxon>Archaea</taxon>
        <taxon>Methanobacteriati</taxon>
        <taxon>Methanobacteriota</taxon>
        <taxon>Stenosarchaea group</taxon>
        <taxon>Halobacteria</taxon>
        <taxon>Halobacteriales</taxon>
        <taxon>Haloarculaceae</taxon>
        <taxon>Halovenus</taxon>
    </lineage>
</organism>
<feature type="transmembrane region" description="Helical" evidence="2">
    <location>
        <begin position="304"/>
        <end position="326"/>
    </location>
</feature>
<dbReference type="RefSeq" id="WP_267636223.1">
    <property type="nucleotide sequence ID" value="NZ_JAODIY010000004.1"/>
</dbReference>
<evidence type="ECO:0000313" key="3">
    <source>
        <dbReference type="EMBL" id="MFC7125224.1"/>
    </source>
</evidence>
<gene>
    <name evidence="3" type="ORF">ACFQJ7_04110</name>
</gene>
<sequence>MDGQRDRLDPTNDSGVFLSPADTENGNEYAELNSQGNLSVEIDVFAGTKMWIDDVFVVGLEDTQDSVETAEVWLEQSGTDELTLLRMDTKQPVEGEDNAIRLEPDEHVALGFVVEADSDTSGTFVETVTYRQRLPEDESETETESPGQGPPDVSEQETDTPTDPDSTPTQTPDDETETTPTPDPDTDPTATPDPDTDPTATPDPDTDPTATPDPDTDPGTDTTPDNGSQDTDEFVPGEEPTAVPLLGALPFDFGSFIFPWYVWLPFIAIIAVLTNYLTQTRVRDVRPLLKTPAQTRRPRVRYALVRLGLLWLNVLVLSLVAMGGLWSAGIRGMALFLTVLGGSAILGGMLGYRRLPDIEGEYIEATHEDETENA</sequence>
<dbReference type="Proteomes" id="UP001596414">
    <property type="component" value="Unassembled WGS sequence"/>
</dbReference>
<accession>A0ABD5X6M5</accession>
<proteinExistence type="predicted"/>
<protein>
    <submittedName>
        <fullName evidence="3">Uncharacterized protein</fullName>
    </submittedName>
</protein>
<feature type="compositionally biased region" description="Low complexity" evidence="1">
    <location>
        <begin position="187"/>
        <end position="225"/>
    </location>
</feature>
<evidence type="ECO:0000256" key="2">
    <source>
        <dbReference type="SAM" id="Phobius"/>
    </source>
</evidence>
<keyword evidence="2" id="KW-0472">Membrane</keyword>
<evidence type="ECO:0000256" key="1">
    <source>
        <dbReference type="SAM" id="MobiDB-lite"/>
    </source>
</evidence>
<reference evidence="3 4" key="1">
    <citation type="journal article" date="2014" name="Int. J. Syst. Evol. Microbiol.">
        <title>Complete genome sequence of Corynebacterium casei LMG S-19264T (=DSM 44701T), isolated from a smear-ripened cheese.</title>
        <authorList>
            <consortium name="US DOE Joint Genome Institute (JGI-PGF)"/>
            <person name="Walter F."/>
            <person name="Albersmeier A."/>
            <person name="Kalinowski J."/>
            <person name="Ruckert C."/>
        </authorList>
    </citation>
    <scope>NUCLEOTIDE SEQUENCE [LARGE SCALE GENOMIC DNA]</scope>
    <source>
        <strain evidence="3 4">CGMCC 4.7215</strain>
    </source>
</reference>
<evidence type="ECO:0000313" key="4">
    <source>
        <dbReference type="Proteomes" id="UP001596414"/>
    </source>
</evidence>
<keyword evidence="2" id="KW-1133">Transmembrane helix</keyword>
<comment type="caution">
    <text evidence="3">The sequence shown here is derived from an EMBL/GenBank/DDBJ whole genome shotgun (WGS) entry which is preliminary data.</text>
</comment>
<feature type="region of interest" description="Disordered" evidence="1">
    <location>
        <begin position="130"/>
        <end position="239"/>
    </location>
</feature>
<feature type="compositionally biased region" description="Basic and acidic residues" evidence="1">
    <location>
        <begin position="1"/>
        <end position="10"/>
    </location>
</feature>
<dbReference type="AlphaFoldDB" id="A0ABD5X6M5"/>
<keyword evidence="2" id="KW-0812">Transmembrane</keyword>